<keyword evidence="8" id="KW-1185">Reference proteome</keyword>
<keyword evidence="2 4" id="KW-0819">tRNA processing</keyword>
<dbReference type="GO" id="GO:0005737">
    <property type="term" value="C:cytoplasm"/>
    <property type="evidence" value="ECO:0007669"/>
    <property type="project" value="TreeGrafter"/>
</dbReference>
<dbReference type="GO" id="GO:0160147">
    <property type="term" value="F:tRNA pseudouridine(38-40) synthase activity"/>
    <property type="evidence" value="ECO:0007669"/>
    <property type="project" value="UniProtKB-EC"/>
</dbReference>
<evidence type="ECO:0000256" key="3">
    <source>
        <dbReference type="ARBA" id="ARBA00023235"/>
    </source>
</evidence>
<dbReference type="PANTHER" id="PTHR11142:SF5">
    <property type="entry name" value="TRNA PSEUDOURIDINE(38_39) SYNTHASE"/>
    <property type="match status" value="1"/>
</dbReference>
<feature type="domain" description="Pseudouridine synthase I TruA alpha/beta" evidence="6">
    <location>
        <begin position="213"/>
        <end position="338"/>
    </location>
</feature>
<feature type="region of interest" description="Disordered" evidence="5">
    <location>
        <begin position="453"/>
        <end position="482"/>
    </location>
</feature>
<dbReference type="InterPro" id="IPR020097">
    <property type="entry name" value="PsdUridine_synth_TruA_a/b_dom"/>
</dbReference>
<dbReference type="OrthoDB" id="25767at2759"/>
<evidence type="ECO:0000313" key="7">
    <source>
        <dbReference type="EMBL" id="KIM27577.1"/>
    </source>
</evidence>
<name>A0A0C2XEM9_SERVB</name>
<dbReference type="Gene3D" id="3.30.70.580">
    <property type="entry name" value="Pseudouridine synthase I, catalytic domain, N-terminal subdomain"/>
    <property type="match status" value="1"/>
</dbReference>
<dbReference type="InterPro" id="IPR020094">
    <property type="entry name" value="TruA/RsuA/RluB/E/F_N"/>
</dbReference>
<dbReference type="InterPro" id="IPR020095">
    <property type="entry name" value="PsdUridine_synth_TruA_C"/>
</dbReference>
<dbReference type="SUPFAM" id="SSF55120">
    <property type="entry name" value="Pseudouridine synthase"/>
    <property type="match status" value="1"/>
</dbReference>
<dbReference type="InterPro" id="IPR020103">
    <property type="entry name" value="PsdUridine_synth_cat_dom_sf"/>
</dbReference>
<keyword evidence="3 4" id="KW-0413">Isomerase</keyword>
<dbReference type="Gene3D" id="3.30.70.660">
    <property type="entry name" value="Pseudouridine synthase I, catalytic domain, C-terminal subdomain"/>
    <property type="match status" value="1"/>
</dbReference>
<dbReference type="GO" id="GO:1990481">
    <property type="term" value="P:mRNA pseudouridine synthesis"/>
    <property type="evidence" value="ECO:0007669"/>
    <property type="project" value="TreeGrafter"/>
</dbReference>
<dbReference type="GO" id="GO:0005634">
    <property type="term" value="C:nucleus"/>
    <property type="evidence" value="ECO:0007669"/>
    <property type="project" value="TreeGrafter"/>
</dbReference>
<dbReference type="GO" id="GO:0031119">
    <property type="term" value="P:tRNA pseudouridine synthesis"/>
    <property type="evidence" value="ECO:0007669"/>
    <property type="project" value="TreeGrafter"/>
</dbReference>
<dbReference type="HOGENOM" id="CLU_014673_2_2_1"/>
<evidence type="ECO:0000256" key="1">
    <source>
        <dbReference type="ARBA" id="ARBA00009375"/>
    </source>
</evidence>
<reference evidence="8" key="2">
    <citation type="submission" date="2015-01" db="EMBL/GenBank/DDBJ databases">
        <title>Evolutionary Origins and Diversification of the Mycorrhizal Mutualists.</title>
        <authorList>
            <consortium name="DOE Joint Genome Institute"/>
            <consortium name="Mycorrhizal Genomics Consortium"/>
            <person name="Kohler A."/>
            <person name="Kuo A."/>
            <person name="Nagy L.G."/>
            <person name="Floudas D."/>
            <person name="Copeland A."/>
            <person name="Barry K.W."/>
            <person name="Cichocki N."/>
            <person name="Veneault-Fourrey C."/>
            <person name="LaButti K."/>
            <person name="Lindquist E.A."/>
            <person name="Lipzen A."/>
            <person name="Lundell T."/>
            <person name="Morin E."/>
            <person name="Murat C."/>
            <person name="Riley R."/>
            <person name="Ohm R."/>
            <person name="Sun H."/>
            <person name="Tunlid A."/>
            <person name="Henrissat B."/>
            <person name="Grigoriev I.V."/>
            <person name="Hibbett D.S."/>
            <person name="Martin F."/>
        </authorList>
    </citation>
    <scope>NUCLEOTIDE SEQUENCE [LARGE SCALE GENOMIC DNA]</scope>
    <source>
        <strain evidence="8">MAFF 305830</strain>
    </source>
</reference>
<sequence length="482" mass="54447">MSEYQDWTREQLLDRIAVLESKQADSKEIRKKFQMKKKKEEKTFNIGDYAHHKIALKFCYNGWEYNGLAFQSEVTPLPTVEGVIFDALCKARLIDREAGFEGCDWARCGRTDHGVSSAGQVISLRMRSSNRPIRSRGSPTEDDGSTGTEFYPDIRYIQVLNQILPPSIRMLAWCPVKPDFSARFNCRSRHYKYFFESLPPPAAPLDILRMQEAASRLVGEHDFRNFCKLDGAKQIQSHCRRVKSATISQANHPTREGEQPLYVLDLVGSAFLWHQVRHMMAILFLVGQGLEKVDIIDALLNVAHNNPNAPPELAVCEGRPIYEMSAALPLMLWACGFDDEDIRWRTDDHDGNGPIIPTSAVSTIHLLESMHISLASMSIKAYIQQQFLLEAQKHHQPTASDNIVRVQSGGGMIRHMNQYTPLLKRKRGPTPDEVNETWRNGRGLVYLAKRLQNKTPGSSPGIAATPEENPNESIVLNSPKLA</sequence>
<dbReference type="STRING" id="933852.A0A0C2XEM9"/>
<dbReference type="GO" id="GO:0003723">
    <property type="term" value="F:RNA binding"/>
    <property type="evidence" value="ECO:0007669"/>
    <property type="project" value="InterPro"/>
</dbReference>
<dbReference type="EMBL" id="KN824298">
    <property type="protein sequence ID" value="KIM27577.1"/>
    <property type="molecule type" value="Genomic_DNA"/>
</dbReference>
<comment type="catalytic activity">
    <reaction evidence="4">
        <text>uridine(38/39/40) in tRNA = pseudouridine(38/39/40) in tRNA</text>
        <dbReference type="Rhea" id="RHEA:22376"/>
        <dbReference type="Rhea" id="RHEA-COMP:10085"/>
        <dbReference type="Rhea" id="RHEA-COMP:10087"/>
        <dbReference type="ChEBI" id="CHEBI:65314"/>
        <dbReference type="ChEBI" id="CHEBI:65315"/>
        <dbReference type="EC" id="5.4.99.12"/>
    </reaction>
</comment>
<evidence type="ECO:0000313" key="8">
    <source>
        <dbReference type="Proteomes" id="UP000054097"/>
    </source>
</evidence>
<dbReference type="Proteomes" id="UP000054097">
    <property type="component" value="Unassembled WGS sequence"/>
</dbReference>
<comment type="similarity">
    <text evidence="1 4">Belongs to the tRNA pseudouridine synthase TruA family.</text>
</comment>
<dbReference type="HAMAP" id="MF_00171">
    <property type="entry name" value="TruA"/>
    <property type="match status" value="1"/>
</dbReference>
<reference evidence="7 8" key="1">
    <citation type="submission" date="2014-04" db="EMBL/GenBank/DDBJ databases">
        <authorList>
            <consortium name="DOE Joint Genome Institute"/>
            <person name="Kuo A."/>
            <person name="Zuccaro A."/>
            <person name="Kohler A."/>
            <person name="Nagy L.G."/>
            <person name="Floudas D."/>
            <person name="Copeland A."/>
            <person name="Barry K.W."/>
            <person name="Cichocki N."/>
            <person name="Veneault-Fourrey C."/>
            <person name="LaButti K."/>
            <person name="Lindquist E.A."/>
            <person name="Lipzen A."/>
            <person name="Lundell T."/>
            <person name="Morin E."/>
            <person name="Murat C."/>
            <person name="Sun H."/>
            <person name="Tunlid A."/>
            <person name="Henrissat B."/>
            <person name="Grigoriev I.V."/>
            <person name="Hibbett D.S."/>
            <person name="Martin F."/>
            <person name="Nordberg H.P."/>
            <person name="Cantor M.N."/>
            <person name="Hua S.X."/>
        </authorList>
    </citation>
    <scope>NUCLEOTIDE SEQUENCE [LARGE SCALE GENOMIC DNA]</scope>
    <source>
        <strain evidence="7 8">MAFF 305830</strain>
    </source>
</reference>
<accession>A0A0C2XEM9</accession>
<gene>
    <name evidence="7" type="ORF">M408DRAFT_167059</name>
</gene>
<organism evidence="7 8">
    <name type="scientific">Serendipita vermifera MAFF 305830</name>
    <dbReference type="NCBI Taxonomy" id="933852"/>
    <lineage>
        <taxon>Eukaryota</taxon>
        <taxon>Fungi</taxon>
        <taxon>Dikarya</taxon>
        <taxon>Basidiomycota</taxon>
        <taxon>Agaricomycotina</taxon>
        <taxon>Agaricomycetes</taxon>
        <taxon>Sebacinales</taxon>
        <taxon>Serendipitaceae</taxon>
        <taxon>Serendipita</taxon>
    </lineage>
</organism>
<evidence type="ECO:0000256" key="2">
    <source>
        <dbReference type="ARBA" id="ARBA00022694"/>
    </source>
</evidence>
<evidence type="ECO:0000256" key="4">
    <source>
        <dbReference type="RuleBase" id="RU003792"/>
    </source>
</evidence>
<evidence type="ECO:0000256" key="5">
    <source>
        <dbReference type="SAM" id="MobiDB-lite"/>
    </source>
</evidence>
<dbReference type="NCBIfam" id="TIGR00071">
    <property type="entry name" value="hisT_truA"/>
    <property type="match status" value="1"/>
</dbReference>
<feature type="region of interest" description="Disordered" evidence="5">
    <location>
        <begin position="128"/>
        <end position="147"/>
    </location>
</feature>
<proteinExistence type="inferred from homology"/>
<protein>
    <recommendedName>
        <fullName evidence="4">tRNA pseudouridine synthase</fullName>
        <ecNumber evidence="4">5.4.99.12</ecNumber>
    </recommendedName>
</protein>
<dbReference type="Pfam" id="PF01416">
    <property type="entry name" value="PseudoU_synth_1"/>
    <property type="match status" value="1"/>
</dbReference>
<dbReference type="EC" id="5.4.99.12" evidence="4"/>
<evidence type="ECO:0000259" key="6">
    <source>
        <dbReference type="Pfam" id="PF01416"/>
    </source>
</evidence>
<dbReference type="PANTHER" id="PTHR11142">
    <property type="entry name" value="PSEUDOURIDYLATE SYNTHASE"/>
    <property type="match status" value="1"/>
</dbReference>
<dbReference type="InterPro" id="IPR001406">
    <property type="entry name" value="PsdUridine_synth_TruA"/>
</dbReference>
<dbReference type="AlphaFoldDB" id="A0A0C2XEM9"/>